<dbReference type="Proteomes" id="UP000826722">
    <property type="component" value="Chromosome"/>
</dbReference>
<dbReference type="EMBL" id="AP024110">
    <property type="protein sequence ID" value="BCM24304.1"/>
    <property type="molecule type" value="Genomic_DNA"/>
</dbReference>
<proteinExistence type="inferred from homology"/>
<evidence type="ECO:0000256" key="2">
    <source>
        <dbReference type="ARBA" id="ARBA00023015"/>
    </source>
</evidence>
<dbReference type="KEGG" id="mpau:ZMTM_05630"/>
<comment type="similarity">
    <text evidence="1">Belongs to the LysR transcriptional regulatory family.</text>
</comment>
<evidence type="ECO:0000313" key="7">
    <source>
        <dbReference type="Proteomes" id="UP000826722"/>
    </source>
</evidence>
<dbReference type="Gene3D" id="3.40.190.290">
    <property type="match status" value="1"/>
</dbReference>
<dbReference type="SUPFAM" id="SSF53850">
    <property type="entry name" value="Periplasmic binding protein-like II"/>
    <property type="match status" value="1"/>
</dbReference>
<dbReference type="GO" id="GO:0003700">
    <property type="term" value="F:DNA-binding transcription factor activity"/>
    <property type="evidence" value="ECO:0007669"/>
    <property type="project" value="InterPro"/>
</dbReference>
<accession>A0A8D5FY65</accession>
<dbReference type="GO" id="GO:0000976">
    <property type="term" value="F:transcription cis-regulatory region binding"/>
    <property type="evidence" value="ECO:0007669"/>
    <property type="project" value="TreeGrafter"/>
</dbReference>
<dbReference type="Pfam" id="PF00126">
    <property type="entry name" value="HTH_1"/>
    <property type="match status" value="1"/>
</dbReference>
<feature type="domain" description="HTH lysR-type" evidence="5">
    <location>
        <begin position="4"/>
        <end position="61"/>
    </location>
</feature>
<dbReference type="InterPro" id="IPR036388">
    <property type="entry name" value="WH-like_DNA-bd_sf"/>
</dbReference>
<dbReference type="PANTHER" id="PTHR30126">
    <property type="entry name" value="HTH-TYPE TRANSCRIPTIONAL REGULATOR"/>
    <property type="match status" value="1"/>
</dbReference>
<organism evidence="6 7">
    <name type="scientific">Methyloradius palustris</name>
    <dbReference type="NCBI Taxonomy" id="2778876"/>
    <lineage>
        <taxon>Bacteria</taxon>
        <taxon>Pseudomonadati</taxon>
        <taxon>Pseudomonadota</taxon>
        <taxon>Betaproteobacteria</taxon>
        <taxon>Nitrosomonadales</taxon>
        <taxon>Methylophilaceae</taxon>
        <taxon>Methyloradius</taxon>
    </lineage>
</organism>
<gene>
    <name evidence="6" type="ORF">ZMTM_05630</name>
</gene>
<dbReference type="AlphaFoldDB" id="A0A8D5FY65"/>
<dbReference type="PANTHER" id="PTHR30126:SF4">
    <property type="entry name" value="LYSR FAMILY TRANSCRIPTIONAL REGULATOR"/>
    <property type="match status" value="1"/>
</dbReference>
<dbReference type="Pfam" id="PF03466">
    <property type="entry name" value="LysR_substrate"/>
    <property type="match status" value="1"/>
</dbReference>
<dbReference type="PROSITE" id="PS50931">
    <property type="entry name" value="HTH_LYSR"/>
    <property type="match status" value="1"/>
</dbReference>
<evidence type="ECO:0000259" key="5">
    <source>
        <dbReference type="PROSITE" id="PS50931"/>
    </source>
</evidence>
<dbReference type="InterPro" id="IPR005119">
    <property type="entry name" value="LysR_subst-bd"/>
</dbReference>
<sequence length="304" mass="33461">MFKISLDGLLILDAIDRLGSFASAGNELHKVPSTISYSVAKLEQDLGVQLYERSGPKVELTIAGMELLSEGRYLLKAAVDLENRVRRVASGWETELTICMDSIFPLRSLTGDIQEFYKIADKTRLRIIKESLSGTWEALLDGRADILIGAAGEGPSGGGYNSAVIGFMEFVFAVSPGHPLAKIDKLLGKEDLHPYKAITVSDSVRKMAPRTIGLLFGQDTLAVPDMHTKLDYQIAGLGFGFLPKPFAIQALNQGLLVEKQVKEPRQPEAISLVWRTSESGQAAKWWIKQMKHPGIFEKMCVDIQ</sequence>
<dbReference type="InterPro" id="IPR036390">
    <property type="entry name" value="WH_DNA-bd_sf"/>
</dbReference>
<evidence type="ECO:0000313" key="6">
    <source>
        <dbReference type="EMBL" id="BCM24304.1"/>
    </source>
</evidence>
<evidence type="ECO:0000256" key="3">
    <source>
        <dbReference type="ARBA" id="ARBA00023125"/>
    </source>
</evidence>
<keyword evidence="3" id="KW-0238">DNA-binding</keyword>
<dbReference type="SUPFAM" id="SSF46785">
    <property type="entry name" value="Winged helix' DNA-binding domain"/>
    <property type="match status" value="1"/>
</dbReference>
<reference evidence="6" key="1">
    <citation type="journal article" date="2021" name="Arch. Microbiol.">
        <title>Methyloradius palustris gen. nov., sp. nov., a methanol-oxidizing bacterium isolated from snow.</title>
        <authorList>
            <person name="Miyadera T."/>
            <person name="Kojima H."/>
            <person name="Fukui M."/>
        </authorList>
    </citation>
    <scope>NUCLEOTIDE SEQUENCE</scope>
    <source>
        <strain evidence="6">Zm11</strain>
    </source>
</reference>
<dbReference type="Gene3D" id="1.10.10.10">
    <property type="entry name" value="Winged helix-like DNA-binding domain superfamily/Winged helix DNA-binding domain"/>
    <property type="match status" value="1"/>
</dbReference>
<evidence type="ECO:0000256" key="4">
    <source>
        <dbReference type="ARBA" id="ARBA00023163"/>
    </source>
</evidence>
<dbReference type="InterPro" id="IPR000847">
    <property type="entry name" value="LysR_HTH_N"/>
</dbReference>
<protein>
    <submittedName>
        <fullName evidence="6">Transcriptional regulator</fullName>
    </submittedName>
</protein>
<keyword evidence="2" id="KW-0805">Transcription regulation</keyword>
<keyword evidence="7" id="KW-1185">Reference proteome</keyword>
<evidence type="ECO:0000256" key="1">
    <source>
        <dbReference type="ARBA" id="ARBA00009437"/>
    </source>
</evidence>
<dbReference type="RefSeq" id="WP_221764852.1">
    <property type="nucleotide sequence ID" value="NZ_AP024110.1"/>
</dbReference>
<name>A0A8D5FY65_9PROT</name>
<keyword evidence="4" id="KW-0804">Transcription</keyword>